<evidence type="ECO:0000313" key="5">
    <source>
        <dbReference type="Proteomes" id="UP001165263"/>
    </source>
</evidence>
<dbReference type="EMBL" id="JANUHC010000013">
    <property type="protein sequence ID" value="MCS0633300.1"/>
    <property type="molecule type" value="Genomic_DNA"/>
</dbReference>
<dbReference type="RefSeq" id="WP_259452282.1">
    <property type="nucleotide sequence ID" value="NZ_CP119520.1"/>
</dbReference>
<comment type="caution">
    <text evidence="4">The sequence shown here is derived from an EMBL/GenBank/DDBJ whole genome shotgun (WGS) entry which is preliminary data.</text>
</comment>
<accession>A0ABT2C7H8</accession>
<keyword evidence="2" id="KW-0732">Signal</keyword>
<name>A0ABT2C7H8_9BURK</name>
<protein>
    <submittedName>
        <fullName evidence="4">Polymer-forming cytoskeletal protein</fullName>
    </submittedName>
</protein>
<keyword evidence="5" id="KW-1185">Reference proteome</keyword>
<dbReference type="Proteomes" id="UP001165263">
    <property type="component" value="Unassembled WGS sequence"/>
</dbReference>
<feature type="signal peptide" evidence="2">
    <location>
        <begin position="1"/>
        <end position="24"/>
    </location>
</feature>
<sequence>MFLRRFHLFVLALMLSAAGGPASAGAVYTFGGIATVGNCTLSGAVYTCPSLPLTGWDDSMVIASGYTVNVTSDVSFGYNHSLTMSGSAVLSSTGNLDIGGIKGDNLNVDGGTFVAANTFRIGSQVQTVRANIKAADADLGTGSGLTINGSVTATGSVDIATHAVINGNVTGATITARPGSEIYGNIVAKTSFELGSQGTVKGDITAPVVNLLPAQSNVTGKITAKTSLEIGSQVNVYGDVVTGTLTMNPAKAIIDGNATVDSAVLGSQDRVTQVIYCTGGTRSGQCDCVTNNSGYEVNTEEGPHCQGNVVPLDHFLIAYDPAGSVCAPSTVTITACANQACTATYGGGGTVTLAPTGQSVPIPTSGIAQATVAWTQPGTFTLGASGATTANATTCIRNGDTGPGADCKVAVASSAYTMTLPGQAFYAEAPTAPQLTIAAVRFDAKSNSCVPLFNNVERNINFTCAYGNPTSGTLPVRLNGTPLNGGQNAAAACDSTGTTLKLTFNADGKVAVPLQYADAGAVTVKAADSGAGSPPSASVTTVFAPAKFAITLAGANAPYVAGKEFTATVTALNGASTPAATPNFGRESVSESAKLAPVACQPINNNGLLAQTTASTVAGVQTLKARWSETGRIDLLASLTNSNGYLGTNLQPATATTNIATTGCTGAAGTFSPAYFTFDTDTGWKRTSSAFGGALPQYYSGEPAIKLTVTARNLQNGITQNYAGTDARDVLFTALNPDGTALAIGAFSRSATYPATDLTGKAQLRGTDFTAGIATWTGSHTFTTSPTGQTRLRVRATEDLPAAQSPASSSAIPSGVTTGTEPTLLIRSGRIRMPSRFGPAGATLKIPVSIEYYTGQTWILNNEDSTTALPAGIVSTGAVSGYTIAPTLSPAFTNGKAELTLTPSVAAHVSAPFAINLGTTTANTSCYAGRGVKMTTSTGANLAFLRSVDASCTAAGAVDPSALATFGVYAPETKRIIHTREVFR</sequence>
<reference evidence="4" key="1">
    <citation type="submission" date="2022-08" db="EMBL/GenBank/DDBJ databases">
        <title>Reclassification of Massilia species as members of the genera Telluria, Duganella, Pseudoduganella, Mokoshia gen. nov. and Zemynaea gen. nov. using orthogonal and non-orthogonal genome-based approaches.</title>
        <authorList>
            <person name="Bowman J.P."/>
        </authorList>
    </citation>
    <scope>NUCLEOTIDE SEQUENCE</scope>
    <source>
        <strain evidence="4">LMG 11547</strain>
    </source>
</reference>
<feature type="compositionally biased region" description="Low complexity" evidence="1">
    <location>
        <begin position="801"/>
        <end position="814"/>
    </location>
</feature>
<evidence type="ECO:0000259" key="3">
    <source>
        <dbReference type="Pfam" id="PF20419"/>
    </source>
</evidence>
<gene>
    <name evidence="4" type="ORF">NX786_28580</name>
</gene>
<dbReference type="Pfam" id="PF20419">
    <property type="entry name" value="DUF6701"/>
    <property type="match status" value="1"/>
</dbReference>
<organism evidence="4 5">
    <name type="scientific">Telluria mixta</name>
    <dbReference type="NCBI Taxonomy" id="34071"/>
    <lineage>
        <taxon>Bacteria</taxon>
        <taxon>Pseudomonadati</taxon>
        <taxon>Pseudomonadota</taxon>
        <taxon>Betaproteobacteria</taxon>
        <taxon>Burkholderiales</taxon>
        <taxon>Oxalobacteraceae</taxon>
        <taxon>Telluria group</taxon>
        <taxon>Telluria</taxon>
    </lineage>
</organism>
<dbReference type="InterPro" id="IPR007607">
    <property type="entry name" value="BacA/B"/>
</dbReference>
<evidence type="ECO:0000256" key="2">
    <source>
        <dbReference type="SAM" id="SignalP"/>
    </source>
</evidence>
<feature type="region of interest" description="Disordered" evidence="1">
    <location>
        <begin position="799"/>
        <end position="820"/>
    </location>
</feature>
<evidence type="ECO:0000256" key="1">
    <source>
        <dbReference type="SAM" id="MobiDB-lite"/>
    </source>
</evidence>
<dbReference type="InterPro" id="IPR046524">
    <property type="entry name" value="DUF6701"/>
</dbReference>
<evidence type="ECO:0000313" key="4">
    <source>
        <dbReference type="EMBL" id="MCS0633300.1"/>
    </source>
</evidence>
<dbReference type="Pfam" id="PF04519">
    <property type="entry name" value="Bactofilin"/>
    <property type="match status" value="1"/>
</dbReference>
<feature type="domain" description="DUF6701" evidence="3">
    <location>
        <begin position="392"/>
        <end position="982"/>
    </location>
</feature>
<proteinExistence type="predicted"/>
<feature type="chain" id="PRO_5045170300" evidence="2">
    <location>
        <begin position="25"/>
        <end position="984"/>
    </location>
</feature>